<keyword evidence="3" id="KW-1185">Reference proteome</keyword>
<reference evidence="2 3" key="1">
    <citation type="submission" date="2018-06" db="EMBL/GenBank/DDBJ databases">
        <title>Marinomonas sp. YLB-05 draft genome sequence.</title>
        <authorList>
            <person name="Yu L."/>
            <person name="Tang X."/>
        </authorList>
    </citation>
    <scope>NUCLEOTIDE SEQUENCE [LARGE SCALE GENOMIC DNA]</scope>
    <source>
        <strain evidence="2 3">YLB-05</strain>
    </source>
</reference>
<dbReference type="AlphaFoldDB" id="A0A370U899"/>
<evidence type="ECO:0000259" key="1">
    <source>
        <dbReference type="Pfam" id="PF06568"/>
    </source>
</evidence>
<dbReference type="InterPro" id="IPR009506">
    <property type="entry name" value="YjiS-like"/>
</dbReference>
<evidence type="ECO:0000313" key="2">
    <source>
        <dbReference type="EMBL" id="RDL43992.1"/>
    </source>
</evidence>
<dbReference type="OrthoDB" id="7306802at2"/>
<dbReference type="Pfam" id="PF06568">
    <property type="entry name" value="YjiS-like"/>
    <property type="match status" value="1"/>
</dbReference>
<name>A0A370U899_9GAMM</name>
<dbReference type="RefSeq" id="WP_115468477.1">
    <property type="nucleotide sequence ID" value="NZ_QKRA01000005.1"/>
</dbReference>
<protein>
    <recommendedName>
        <fullName evidence="1">YjiS-like domain-containing protein</fullName>
    </recommendedName>
</protein>
<proteinExistence type="predicted"/>
<sequence>MNACSDQPFGCVKEGTTDSMCSDSHTLDRVKVKAWRKTLAIIAHNWRTRSRLKTLNESQLKDIGLSAADVDHETRKPLWK</sequence>
<accession>A0A370U899</accession>
<organism evidence="2 3">
    <name type="scientific">Marinomonas piezotolerans</name>
    <dbReference type="NCBI Taxonomy" id="2213058"/>
    <lineage>
        <taxon>Bacteria</taxon>
        <taxon>Pseudomonadati</taxon>
        <taxon>Pseudomonadota</taxon>
        <taxon>Gammaproteobacteria</taxon>
        <taxon>Oceanospirillales</taxon>
        <taxon>Oceanospirillaceae</taxon>
        <taxon>Marinomonas</taxon>
    </lineage>
</organism>
<dbReference type="EMBL" id="QKRA01000005">
    <property type="protein sequence ID" value="RDL43992.1"/>
    <property type="molecule type" value="Genomic_DNA"/>
</dbReference>
<comment type="caution">
    <text evidence="2">The sequence shown here is derived from an EMBL/GenBank/DDBJ whole genome shotgun (WGS) entry which is preliminary data.</text>
</comment>
<gene>
    <name evidence="2" type="ORF">DN730_12510</name>
</gene>
<evidence type="ECO:0000313" key="3">
    <source>
        <dbReference type="Proteomes" id="UP000254326"/>
    </source>
</evidence>
<feature type="domain" description="YjiS-like" evidence="1">
    <location>
        <begin position="44"/>
        <end position="70"/>
    </location>
</feature>
<dbReference type="Proteomes" id="UP000254326">
    <property type="component" value="Unassembled WGS sequence"/>
</dbReference>